<dbReference type="OrthoDB" id="2719693at2"/>
<dbReference type="STRING" id="1472767.AOX59_09955"/>
<gene>
    <name evidence="2" type="ORF">AOX59_09955</name>
</gene>
<keyword evidence="1" id="KW-0812">Transmembrane</keyword>
<dbReference type="Proteomes" id="UP000050331">
    <property type="component" value="Chromosome"/>
</dbReference>
<evidence type="ECO:0000313" key="3">
    <source>
        <dbReference type="Proteomes" id="UP000050331"/>
    </source>
</evidence>
<accession>A0A0U4E6L2</accession>
<name>A0A0U4E6L2_9BACI</name>
<keyword evidence="1" id="KW-1133">Transmembrane helix</keyword>
<dbReference type="KEGG" id="lao:AOX59_09955"/>
<dbReference type="EMBL" id="CP013862">
    <property type="protein sequence ID" value="ALX48908.1"/>
    <property type="molecule type" value="Genomic_DNA"/>
</dbReference>
<organism evidence="2 3">
    <name type="scientific">Lentibacillus amyloliquefaciens</name>
    <dbReference type="NCBI Taxonomy" id="1472767"/>
    <lineage>
        <taxon>Bacteria</taxon>
        <taxon>Bacillati</taxon>
        <taxon>Bacillota</taxon>
        <taxon>Bacilli</taxon>
        <taxon>Bacillales</taxon>
        <taxon>Bacillaceae</taxon>
        <taxon>Lentibacillus</taxon>
    </lineage>
</organism>
<keyword evidence="1" id="KW-0472">Membrane</keyword>
<protein>
    <submittedName>
        <fullName evidence="2">Uncharacterized protein</fullName>
    </submittedName>
</protein>
<keyword evidence="3" id="KW-1185">Reference proteome</keyword>
<feature type="transmembrane region" description="Helical" evidence="1">
    <location>
        <begin position="41"/>
        <end position="62"/>
    </location>
</feature>
<feature type="transmembrane region" description="Helical" evidence="1">
    <location>
        <begin position="9"/>
        <end position="35"/>
    </location>
</feature>
<sequence length="167" mass="19001">MNENMIAKVLFVIGVAQIAAGVIIGLITANIITYGVSWPVFFAWMLGGFVSGMLFIGFAENIRLLHNIHKKMQPLNKTPDTRQEPSIKNPRPEWTLDEADRTKIYEHYPNETIVEVVPAPQEDYCLVRFKSDNGYYVRVVYTGGFGIEETSDAKVRQSIIKWYNEQG</sequence>
<dbReference type="AlphaFoldDB" id="A0A0U4E6L2"/>
<evidence type="ECO:0000313" key="2">
    <source>
        <dbReference type="EMBL" id="ALX48908.1"/>
    </source>
</evidence>
<evidence type="ECO:0000256" key="1">
    <source>
        <dbReference type="SAM" id="Phobius"/>
    </source>
</evidence>
<dbReference type="RefSeq" id="WP_068445192.1">
    <property type="nucleotide sequence ID" value="NZ_CP013862.1"/>
</dbReference>
<proteinExistence type="predicted"/>
<reference evidence="2 3" key="1">
    <citation type="submission" date="2016-01" db="EMBL/GenBank/DDBJ databases">
        <title>Complete genome sequence of strain Lentibacillus amyloliquefaciens LAM0015T isolated from saline sediment.</title>
        <authorList>
            <person name="Wang J.-L."/>
            <person name="He M.-X."/>
        </authorList>
    </citation>
    <scope>NUCLEOTIDE SEQUENCE [LARGE SCALE GENOMIC DNA]</scope>
    <source>
        <strain evidence="2 3">LAM0015</strain>
    </source>
</reference>